<keyword evidence="1" id="KW-0472">Membrane</keyword>
<evidence type="ECO:0008006" key="4">
    <source>
        <dbReference type="Google" id="ProtNLM"/>
    </source>
</evidence>
<evidence type="ECO:0000313" key="2">
    <source>
        <dbReference type="EMBL" id="MCL1631232.1"/>
    </source>
</evidence>
<keyword evidence="1" id="KW-0812">Transmembrane</keyword>
<reference evidence="2 3" key="1">
    <citation type="submission" date="2022-05" db="EMBL/GenBank/DDBJ databases">
        <title>Sporolactobacillus sp nov CPB3-1, isolated from tree bark (Mangifera indica L.).</title>
        <authorList>
            <person name="Phuengjayaem S."/>
            <person name="Tanasupawat S."/>
        </authorList>
    </citation>
    <scope>NUCLEOTIDE SEQUENCE [LARGE SCALE GENOMIC DNA]</scope>
    <source>
        <strain evidence="2 3">CPB3-1</strain>
    </source>
</reference>
<name>A0ABT0M8M7_9BACL</name>
<dbReference type="EMBL" id="JAMAST010000003">
    <property type="protein sequence ID" value="MCL1631232.1"/>
    <property type="molecule type" value="Genomic_DNA"/>
</dbReference>
<comment type="caution">
    <text evidence="2">The sequence shown here is derived from an EMBL/GenBank/DDBJ whole genome shotgun (WGS) entry which is preliminary data.</text>
</comment>
<keyword evidence="1" id="KW-1133">Transmembrane helix</keyword>
<proteinExistence type="predicted"/>
<evidence type="ECO:0000313" key="3">
    <source>
        <dbReference type="Proteomes" id="UP001203004"/>
    </source>
</evidence>
<sequence length="46" mass="5347">MKPLGVFEIDDQQTFFKPAVDLNFLTLMVTLVTFGLFLLLKTKKRK</sequence>
<organism evidence="2 3">
    <name type="scientific">Sporolactobacillus mangiferae</name>
    <dbReference type="NCBI Taxonomy" id="2940498"/>
    <lineage>
        <taxon>Bacteria</taxon>
        <taxon>Bacillati</taxon>
        <taxon>Bacillota</taxon>
        <taxon>Bacilli</taxon>
        <taxon>Bacillales</taxon>
        <taxon>Sporolactobacillaceae</taxon>
        <taxon>Sporolactobacillus</taxon>
    </lineage>
</organism>
<dbReference type="Proteomes" id="UP001203004">
    <property type="component" value="Unassembled WGS sequence"/>
</dbReference>
<evidence type="ECO:0000256" key="1">
    <source>
        <dbReference type="SAM" id="Phobius"/>
    </source>
</evidence>
<gene>
    <name evidence="2" type="ORF">M3N64_04625</name>
</gene>
<protein>
    <recommendedName>
        <fullName evidence="4">LPXTG cell wall anchor domain-containing protein</fullName>
    </recommendedName>
</protein>
<dbReference type="RefSeq" id="WP_249098799.1">
    <property type="nucleotide sequence ID" value="NZ_JAMAST010000003.1"/>
</dbReference>
<keyword evidence="3" id="KW-1185">Reference proteome</keyword>
<feature type="transmembrane region" description="Helical" evidence="1">
    <location>
        <begin position="20"/>
        <end position="40"/>
    </location>
</feature>
<accession>A0ABT0M8M7</accession>